<protein>
    <submittedName>
        <fullName evidence="1">Uncharacterized protein</fullName>
    </submittedName>
</protein>
<dbReference type="Proteomes" id="UP000031623">
    <property type="component" value="Chromosome"/>
</dbReference>
<gene>
    <name evidence="1" type="ORF">THII_2363</name>
</gene>
<dbReference type="EMBL" id="AP014633">
    <property type="protein sequence ID" value="BAP56660.1"/>
    <property type="molecule type" value="Genomic_DNA"/>
</dbReference>
<evidence type="ECO:0000313" key="1">
    <source>
        <dbReference type="EMBL" id="BAP56660.1"/>
    </source>
</evidence>
<proteinExistence type="predicted"/>
<dbReference type="AlphaFoldDB" id="A0A090AMV8"/>
<organism evidence="1 2">
    <name type="scientific">Thioploca ingrica</name>
    <dbReference type="NCBI Taxonomy" id="40754"/>
    <lineage>
        <taxon>Bacteria</taxon>
        <taxon>Pseudomonadati</taxon>
        <taxon>Pseudomonadota</taxon>
        <taxon>Gammaproteobacteria</taxon>
        <taxon>Thiotrichales</taxon>
        <taxon>Thiotrichaceae</taxon>
        <taxon>Thioploca</taxon>
    </lineage>
</organism>
<dbReference type="KEGG" id="tig:THII_2363"/>
<accession>A0A090AMV8</accession>
<reference evidence="1 2" key="1">
    <citation type="journal article" date="2014" name="ISME J.">
        <title>Ecophysiology of Thioploca ingrica as revealed by the complete genome sequence supplemented with proteomic evidence.</title>
        <authorList>
            <person name="Kojima H."/>
            <person name="Ogura Y."/>
            <person name="Yamamoto N."/>
            <person name="Togashi T."/>
            <person name="Mori H."/>
            <person name="Watanabe T."/>
            <person name="Nemoto F."/>
            <person name="Kurokawa K."/>
            <person name="Hayashi T."/>
            <person name="Fukui M."/>
        </authorList>
    </citation>
    <scope>NUCLEOTIDE SEQUENCE [LARGE SCALE GENOMIC DNA]</scope>
</reference>
<evidence type="ECO:0000313" key="2">
    <source>
        <dbReference type="Proteomes" id="UP000031623"/>
    </source>
</evidence>
<keyword evidence="2" id="KW-1185">Reference proteome</keyword>
<dbReference type="HOGENOM" id="CLU_2848459_0_0_6"/>
<sequence>MAGNRRVTSPVRGGLNRRTAGKDQHFIFTYRDSLTTRGARTGSASADALSLPVLKDEKDEVSRAI</sequence>
<name>A0A090AMV8_9GAMM</name>